<accession>A0ABU1TWW4</accession>
<dbReference type="SUPFAM" id="SSF55729">
    <property type="entry name" value="Acyl-CoA N-acyltransferases (Nat)"/>
    <property type="match status" value="1"/>
</dbReference>
<sequence length="73" mass="8867">MLFRNGDLQVRKLEERDKNLLVQWLSNPAVLEFYEGRDNPFDLDKVNEKFYESEKDTVRCIVEYREDTFGYIQ</sequence>
<proteinExistence type="predicted"/>
<dbReference type="Proteomes" id="UP001258181">
    <property type="component" value="Unassembled WGS sequence"/>
</dbReference>
<evidence type="ECO:0000313" key="1">
    <source>
        <dbReference type="EMBL" id="MDR7071664.1"/>
    </source>
</evidence>
<organism evidence="1 2">
    <name type="scientific">Fictibacillus barbaricus</name>
    <dbReference type="NCBI Taxonomy" id="182136"/>
    <lineage>
        <taxon>Bacteria</taxon>
        <taxon>Bacillati</taxon>
        <taxon>Bacillota</taxon>
        <taxon>Bacilli</taxon>
        <taxon>Bacillales</taxon>
        <taxon>Fictibacillaceae</taxon>
        <taxon>Fictibacillus</taxon>
    </lineage>
</organism>
<keyword evidence="2" id="KW-1185">Reference proteome</keyword>
<dbReference type="Gene3D" id="3.40.630.30">
    <property type="match status" value="1"/>
</dbReference>
<dbReference type="EMBL" id="JAVDWA010000001">
    <property type="protein sequence ID" value="MDR7071664.1"/>
    <property type="molecule type" value="Genomic_DNA"/>
</dbReference>
<protein>
    <submittedName>
        <fullName evidence="1">Uncharacterized protein</fullName>
    </submittedName>
</protein>
<reference evidence="1 2" key="1">
    <citation type="submission" date="2023-07" db="EMBL/GenBank/DDBJ databases">
        <title>Sorghum-associated microbial communities from plants grown in Nebraska, USA.</title>
        <authorList>
            <person name="Schachtman D."/>
        </authorList>
    </citation>
    <scope>NUCLEOTIDE SEQUENCE [LARGE SCALE GENOMIC DNA]</scope>
    <source>
        <strain evidence="1 2">BE211</strain>
    </source>
</reference>
<name>A0ABU1TWW4_9BACL</name>
<dbReference type="InterPro" id="IPR016181">
    <property type="entry name" value="Acyl_CoA_acyltransferase"/>
</dbReference>
<evidence type="ECO:0000313" key="2">
    <source>
        <dbReference type="Proteomes" id="UP001258181"/>
    </source>
</evidence>
<comment type="caution">
    <text evidence="1">The sequence shown here is derived from an EMBL/GenBank/DDBJ whole genome shotgun (WGS) entry which is preliminary data.</text>
</comment>
<gene>
    <name evidence="1" type="ORF">J2X07_000639</name>
</gene>